<dbReference type="InterPro" id="IPR036259">
    <property type="entry name" value="MFS_trans_sf"/>
</dbReference>
<feature type="transmembrane region" description="Helical" evidence="8">
    <location>
        <begin position="364"/>
        <end position="385"/>
    </location>
</feature>
<evidence type="ECO:0000313" key="10">
    <source>
        <dbReference type="Proteomes" id="UP000541610"/>
    </source>
</evidence>
<evidence type="ECO:0000256" key="6">
    <source>
        <dbReference type="ARBA" id="ARBA00022989"/>
    </source>
</evidence>
<evidence type="ECO:0000256" key="8">
    <source>
        <dbReference type="SAM" id="Phobius"/>
    </source>
</evidence>
<evidence type="ECO:0000256" key="5">
    <source>
        <dbReference type="ARBA" id="ARBA00022692"/>
    </source>
</evidence>
<dbReference type="Pfam" id="PF07690">
    <property type="entry name" value="MFS_1"/>
    <property type="match status" value="2"/>
</dbReference>
<evidence type="ECO:0000256" key="2">
    <source>
        <dbReference type="ARBA" id="ARBA00009598"/>
    </source>
</evidence>
<keyword evidence="6 8" id="KW-1133">Transmembrane helix</keyword>
<dbReference type="Gene3D" id="1.20.1250.20">
    <property type="entry name" value="MFS general substrate transporter like domains"/>
    <property type="match status" value="2"/>
</dbReference>
<evidence type="ECO:0000313" key="9">
    <source>
        <dbReference type="EMBL" id="KAF4677759.1"/>
    </source>
</evidence>
<feature type="transmembrane region" description="Helical" evidence="8">
    <location>
        <begin position="301"/>
        <end position="321"/>
    </location>
</feature>
<organism evidence="9 10">
    <name type="scientific">Perkinsus olseni</name>
    <name type="common">Perkinsus atlanticus</name>
    <dbReference type="NCBI Taxonomy" id="32597"/>
    <lineage>
        <taxon>Eukaryota</taxon>
        <taxon>Sar</taxon>
        <taxon>Alveolata</taxon>
        <taxon>Perkinsozoa</taxon>
        <taxon>Perkinsea</taxon>
        <taxon>Perkinsida</taxon>
        <taxon>Perkinsidae</taxon>
        <taxon>Perkinsus</taxon>
    </lineage>
</organism>
<comment type="caution">
    <text evidence="9">The sequence shown here is derived from an EMBL/GenBank/DDBJ whole genome shotgun (WGS) entry which is preliminary data.</text>
</comment>
<dbReference type="EMBL" id="JABANP010000958">
    <property type="protein sequence ID" value="KAF4677759.1"/>
    <property type="molecule type" value="Genomic_DNA"/>
</dbReference>
<dbReference type="PANTHER" id="PTHR43184">
    <property type="entry name" value="MAJOR FACILITATOR SUPERFAMILY TRANSPORTER 16, ISOFORM B"/>
    <property type="match status" value="1"/>
</dbReference>
<protein>
    <submittedName>
        <fullName evidence="9">Uncharacterized protein</fullName>
    </submittedName>
</protein>
<feature type="transmembrane region" description="Helical" evidence="8">
    <location>
        <begin position="57"/>
        <end position="78"/>
    </location>
</feature>
<dbReference type="AlphaFoldDB" id="A0A7J6N1H3"/>
<dbReference type="InterPro" id="IPR011701">
    <property type="entry name" value="MFS"/>
</dbReference>
<evidence type="ECO:0000256" key="1">
    <source>
        <dbReference type="ARBA" id="ARBA00004141"/>
    </source>
</evidence>
<gene>
    <name evidence="9" type="ORF">FOZ60_017172</name>
</gene>
<comment type="similarity">
    <text evidence="2">Belongs to the major facilitator superfamily. Organophosphate:Pi antiporter (OPA) (TC 2.A.1.4) family.</text>
</comment>
<accession>A0A7J6N1H3</accession>
<feature type="transmembrane region" description="Helical" evidence="8">
    <location>
        <begin position="198"/>
        <end position="217"/>
    </location>
</feature>
<dbReference type="OrthoDB" id="312593at2759"/>
<proteinExistence type="inferred from homology"/>
<dbReference type="PANTHER" id="PTHR43184:SF12">
    <property type="entry name" value="SUGAR PHOSPHATE EXCHANGER 3"/>
    <property type="match status" value="1"/>
</dbReference>
<keyword evidence="4" id="KW-0762">Sugar transport</keyword>
<keyword evidence="3" id="KW-0813">Transport</keyword>
<keyword evidence="5 8" id="KW-0812">Transmembrane</keyword>
<feature type="transmembrane region" description="Helical" evidence="8">
    <location>
        <begin position="84"/>
        <end position="109"/>
    </location>
</feature>
<comment type="subcellular location">
    <subcellularLocation>
        <location evidence="1">Membrane</location>
        <topology evidence="1">Multi-pass membrane protein</topology>
    </subcellularLocation>
</comment>
<evidence type="ECO:0000256" key="4">
    <source>
        <dbReference type="ARBA" id="ARBA00022597"/>
    </source>
</evidence>
<feature type="transmembrane region" description="Helical" evidence="8">
    <location>
        <begin position="20"/>
        <end position="36"/>
    </location>
</feature>
<dbReference type="InterPro" id="IPR000849">
    <property type="entry name" value="Sugar_P_transporter"/>
</dbReference>
<sequence>MVDHAHDRSRLITVLHHDRLRVLLVTFCSYAALHAARKSFSNSKAALQDARPGAFPTSTLAALDTLFMIAYSTGLLLAGRLGDVFSASTVLAIGLGLTTIAQTVFALLCVLRTPPDWEFKVVLFAIWILNGLVQSLCWPACVKLVGNWLAPVHHLIEGSEEEETSADSDTASVADDRVGVVNPAHSGMLFGMWSSNASVGNIVGALMAALALGIAGAHAALKEMGVLLVFLGPSLLMVIFTYYSSKLKDFPPTADDVRARGLQVTTASPSGAQLPTLEAVLAGLKEIWLAFRLPFVARYSVVYACTKGVNYAMFFWLPYYLSEVCKLDPGLADGLSVFYDIGQCLGGVIAGSIVDKCARGKKSIVITSFLVLAIIPTLALSLKYASAVPITMSEGPGFAWSKFKQA</sequence>
<dbReference type="GO" id="GO:0022857">
    <property type="term" value="F:transmembrane transporter activity"/>
    <property type="evidence" value="ECO:0007669"/>
    <property type="project" value="InterPro"/>
</dbReference>
<evidence type="ECO:0000256" key="7">
    <source>
        <dbReference type="ARBA" id="ARBA00023136"/>
    </source>
</evidence>
<name>A0A7J6N1H3_PEROL</name>
<feature type="transmembrane region" description="Helical" evidence="8">
    <location>
        <begin position="121"/>
        <end position="145"/>
    </location>
</feature>
<dbReference type="PIRSF" id="PIRSF002808">
    <property type="entry name" value="Hexose_phosphate_transp"/>
    <property type="match status" value="1"/>
</dbReference>
<dbReference type="GO" id="GO:0005789">
    <property type="term" value="C:endoplasmic reticulum membrane"/>
    <property type="evidence" value="ECO:0007669"/>
    <property type="project" value="TreeGrafter"/>
</dbReference>
<reference evidence="9 10" key="1">
    <citation type="submission" date="2020-04" db="EMBL/GenBank/DDBJ databases">
        <title>Perkinsus olseni comparative genomics.</title>
        <authorList>
            <person name="Bogema D.R."/>
        </authorList>
    </citation>
    <scope>NUCLEOTIDE SEQUENCE [LARGE SCALE GENOMIC DNA]</scope>
    <source>
        <strain evidence="9">00978-12</strain>
    </source>
</reference>
<evidence type="ECO:0000256" key="3">
    <source>
        <dbReference type="ARBA" id="ARBA00022448"/>
    </source>
</evidence>
<feature type="transmembrane region" description="Helical" evidence="8">
    <location>
        <begin position="224"/>
        <end position="243"/>
    </location>
</feature>
<dbReference type="SUPFAM" id="SSF103473">
    <property type="entry name" value="MFS general substrate transporter"/>
    <property type="match status" value="2"/>
</dbReference>
<dbReference type="Proteomes" id="UP000541610">
    <property type="component" value="Unassembled WGS sequence"/>
</dbReference>
<keyword evidence="7 8" id="KW-0472">Membrane</keyword>